<name>A0A0G4F7I5_9ALVE</name>
<evidence type="ECO:0000313" key="2">
    <source>
        <dbReference type="EMBL" id="CEM08701.1"/>
    </source>
</evidence>
<keyword evidence="1" id="KW-0175">Coiled coil</keyword>
<gene>
    <name evidence="2" type="ORF">Cvel_15644</name>
</gene>
<dbReference type="EMBL" id="CDMZ01000183">
    <property type="protein sequence ID" value="CEM08701.1"/>
    <property type="molecule type" value="Genomic_DNA"/>
</dbReference>
<reference evidence="2" key="1">
    <citation type="submission" date="2014-11" db="EMBL/GenBank/DDBJ databases">
        <authorList>
            <person name="Otto D Thomas"/>
            <person name="Naeem Raeece"/>
        </authorList>
    </citation>
    <scope>NUCLEOTIDE SEQUENCE</scope>
</reference>
<evidence type="ECO:0000256" key="1">
    <source>
        <dbReference type="SAM" id="Coils"/>
    </source>
</evidence>
<accession>A0A0G4F7I5</accession>
<sequence>MHIKDGRKIDGPLQQRVIDSVDYHLARLDRIETSAEAAEEELENAAESREDAKSSLEDLKAISRNMTTALAGHCRKKSAHVFTYPPPGYELERIYPPHVLGEAPPEPQTKGRRSALAAHFKRCAGPFIYPKYLKVPAGTVLVVYLKKDTPGGEEMAGKPFIRRLLEEPMGPEALSGLQRRRDDAWREGLERMNIDDDQEVVAFFDIMSLSDDGELQLEMGHEVLYTGSDSDW</sequence>
<feature type="coiled-coil region" evidence="1">
    <location>
        <begin position="28"/>
        <end position="62"/>
    </location>
</feature>
<dbReference type="VEuPathDB" id="CryptoDB:Cvel_15644"/>
<proteinExistence type="predicted"/>
<dbReference type="AlphaFoldDB" id="A0A0G4F7I5"/>
<organism evidence="2">
    <name type="scientific">Chromera velia CCMP2878</name>
    <dbReference type="NCBI Taxonomy" id="1169474"/>
    <lineage>
        <taxon>Eukaryota</taxon>
        <taxon>Sar</taxon>
        <taxon>Alveolata</taxon>
        <taxon>Colpodellida</taxon>
        <taxon>Chromeraceae</taxon>
        <taxon>Chromera</taxon>
    </lineage>
</organism>
<protein>
    <submittedName>
        <fullName evidence="2">Uncharacterized protein</fullName>
    </submittedName>
</protein>